<feature type="chain" id="PRO_5046728760" evidence="2">
    <location>
        <begin position="22"/>
        <end position="366"/>
    </location>
</feature>
<protein>
    <submittedName>
        <fullName evidence="3">Uncharacterized protein</fullName>
    </submittedName>
</protein>
<proteinExistence type="predicted"/>
<keyword evidence="1" id="KW-1133">Transmembrane helix</keyword>
<accession>A0ABP6WPX3</accession>
<comment type="caution">
    <text evidence="3">The sequence shown here is derived from an EMBL/GenBank/DDBJ whole genome shotgun (WGS) entry which is preliminary data.</text>
</comment>
<keyword evidence="4" id="KW-1185">Reference proteome</keyword>
<dbReference type="Proteomes" id="UP001500954">
    <property type="component" value="Unassembled WGS sequence"/>
</dbReference>
<reference evidence="4" key="1">
    <citation type="journal article" date="2019" name="Int. J. Syst. Evol. Microbiol.">
        <title>The Global Catalogue of Microorganisms (GCM) 10K type strain sequencing project: providing services to taxonomists for standard genome sequencing and annotation.</title>
        <authorList>
            <consortium name="The Broad Institute Genomics Platform"/>
            <consortium name="The Broad Institute Genome Sequencing Center for Infectious Disease"/>
            <person name="Wu L."/>
            <person name="Ma J."/>
        </authorList>
    </citation>
    <scope>NUCLEOTIDE SEQUENCE [LARGE SCALE GENOMIC DNA]</scope>
    <source>
        <strain evidence="4">JCM 17111</strain>
    </source>
</reference>
<feature type="transmembrane region" description="Helical" evidence="1">
    <location>
        <begin position="342"/>
        <end position="362"/>
    </location>
</feature>
<gene>
    <name evidence="3" type="ORF">GCM10022395_02890</name>
</gene>
<keyword evidence="1" id="KW-0812">Transmembrane</keyword>
<name>A0ABP6WPX3_9FLAO</name>
<evidence type="ECO:0000313" key="3">
    <source>
        <dbReference type="EMBL" id="GAA3554878.1"/>
    </source>
</evidence>
<feature type="signal peptide" evidence="2">
    <location>
        <begin position="1"/>
        <end position="21"/>
    </location>
</feature>
<organism evidence="3 4">
    <name type="scientific">Snuella lapsa</name>
    <dbReference type="NCBI Taxonomy" id="870481"/>
    <lineage>
        <taxon>Bacteria</taxon>
        <taxon>Pseudomonadati</taxon>
        <taxon>Bacteroidota</taxon>
        <taxon>Flavobacteriia</taxon>
        <taxon>Flavobacteriales</taxon>
        <taxon>Flavobacteriaceae</taxon>
        <taxon>Snuella</taxon>
    </lineage>
</organism>
<sequence>MRLLKLVFALCGIMYVSSAEACRYTIREIGFSTLSKVTYVLYRIDENQTDFPKQQEQAFLESNIKTSTIGFDAETNPVVAFAKARKLALPAYVLVDKNGRMLALSETKGRNNLREHVLNSPVQSQLLKNLPVNYASVILIEGLNKEANEKARQTILEACGRITNIMPNMPKQVAVGPDMITIQASQFKQEEVVLWSLGVTTIPEQPLAFVVYGKGRIMGEKVDYNAIGNGTIYKLLSIIGADCECGLDRKWMLGYQIPLDWPKETRQALSDRLGFDVDNPMVLTEMSRILAIENRAPVDPDGVSYEPVVVDLDDEFDDIPEIIHAEQFKVPEENEKGNTNAVIWYSLVFFFIIVGIGAYFVLNRKR</sequence>
<evidence type="ECO:0000256" key="1">
    <source>
        <dbReference type="SAM" id="Phobius"/>
    </source>
</evidence>
<evidence type="ECO:0000313" key="4">
    <source>
        <dbReference type="Proteomes" id="UP001500954"/>
    </source>
</evidence>
<dbReference type="RefSeq" id="WP_345003945.1">
    <property type="nucleotide sequence ID" value="NZ_BAABCY010000012.1"/>
</dbReference>
<keyword evidence="1" id="KW-0472">Membrane</keyword>
<dbReference type="EMBL" id="BAABCY010000012">
    <property type="protein sequence ID" value="GAA3554878.1"/>
    <property type="molecule type" value="Genomic_DNA"/>
</dbReference>
<keyword evidence="2" id="KW-0732">Signal</keyword>
<evidence type="ECO:0000256" key="2">
    <source>
        <dbReference type="SAM" id="SignalP"/>
    </source>
</evidence>